<reference evidence="1 2" key="1">
    <citation type="journal article" date="2017" name="PLoS Biol.">
        <title>The sea cucumber genome provides insights into morphological evolution and visceral regeneration.</title>
        <authorList>
            <person name="Zhang X."/>
            <person name="Sun L."/>
            <person name="Yuan J."/>
            <person name="Sun Y."/>
            <person name="Gao Y."/>
            <person name="Zhang L."/>
            <person name="Li S."/>
            <person name="Dai H."/>
            <person name="Hamel J.F."/>
            <person name="Liu C."/>
            <person name="Yu Y."/>
            <person name="Liu S."/>
            <person name="Lin W."/>
            <person name="Guo K."/>
            <person name="Jin S."/>
            <person name="Xu P."/>
            <person name="Storey K.B."/>
            <person name="Huan P."/>
            <person name="Zhang T."/>
            <person name="Zhou Y."/>
            <person name="Zhang J."/>
            <person name="Lin C."/>
            <person name="Li X."/>
            <person name="Xing L."/>
            <person name="Huo D."/>
            <person name="Sun M."/>
            <person name="Wang L."/>
            <person name="Mercier A."/>
            <person name="Li F."/>
            <person name="Yang H."/>
            <person name="Xiang J."/>
        </authorList>
    </citation>
    <scope>NUCLEOTIDE SEQUENCE [LARGE SCALE GENOMIC DNA]</scope>
    <source>
        <strain evidence="1">Shaxun</strain>
        <tissue evidence="1">Muscle</tissue>
    </source>
</reference>
<comment type="caution">
    <text evidence="1">The sequence shown here is derived from an EMBL/GenBank/DDBJ whole genome shotgun (WGS) entry which is preliminary data.</text>
</comment>
<dbReference type="Proteomes" id="UP000230750">
    <property type="component" value="Unassembled WGS sequence"/>
</dbReference>
<organism evidence="1 2">
    <name type="scientific">Stichopus japonicus</name>
    <name type="common">Sea cucumber</name>
    <dbReference type="NCBI Taxonomy" id="307972"/>
    <lineage>
        <taxon>Eukaryota</taxon>
        <taxon>Metazoa</taxon>
        <taxon>Echinodermata</taxon>
        <taxon>Eleutherozoa</taxon>
        <taxon>Echinozoa</taxon>
        <taxon>Holothuroidea</taxon>
        <taxon>Aspidochirotacea</taxon>
        <taxon>Aspidochirotida</taxon>
        <taxon>Stichopodidae</taxon>
        <taxon>Apostichopus</taxon>
    </lineage>
</organism>
<gene>
    <name evidence="1" type="ORF">BSL78_13561</name>
</gene>
<evidence type="ECO:0000313" key="1">
    <source>
        <dbReference type="EMBL" id="PIK49543.1"/>
    </source>
</evidence>
<protein>
    <submittedName>
        <fullName evidence="1">Uncharacterized protein</fullName>
    </submittedName>
</protein>
<accession>A0A2G8KNF7</accession>
<name>A0A2G8KNF7_STIJA</name>
<proteinExistence type="predicted"/>
<dbReference type="AlphaFoldDB" id="A0A2G8KNF7"/>
<evidence type="ECO:0000313" key="2">
    <source>
        <dbReference type="Proteomes" id="UP000230750"/>
    </source>
</evidence>
<keyword evidence="2" id="KW-1185">Reference proteome</keyword>
<dbReference type="EMBL" id="MRZV01000460">
    <property type="protein sequence ID" value="PIK49543.1"/>
    <property type="molecule type" value="Genomic_DNA"/>
</dbReference>
<dbReference type="OrthoDB" id="10616870at2759"/>
<sequence>MERRPRRQEMKKLIIFIQASGTSVTSSVRLREAKVNKNWPTKEGTSIKERELRRKQMEINERIEDMKLDNEVENADVEAAMWQEEWMSKPSSLRADPIPSAVKQRVDVPKRTEEWCKNWETIFRRLSLDLTRRVQYKQCNNNIVTLQPQMHDLMLMSMNLPKPDIPNSLVTQLITGAS</sequence>